<dbReference type="Proteomes" id="UP000535501">
    <property type="component" value="Unassembled WGS sequence"/>
</dbReference>
<comment type="caution">
    <text evidence="1">The sequence shown here is derived from an EMBL/GenBank/DDBJ whole genome shotgun (WGS) entry which is preliminary data.</text>
</comment>
<gene>
    <name evidence="1" type="ORF">HNQ75_001776</name>
</gene>
<dbReference type="RefSeq" id="WP_077547551.1">
    <property type="nucleotide sequence ID" value="NZ_JACHEJ010000003.1"/>
</dbReference>
<evidence type="ECO:0000313" key="2">
    <source>
        <dbReference type="Proteomes" id="UP000535501"/>
    </source>
</evidence>
<proteinExistence type="predicted"/>
<protein>
    <recommendedName>
        <fullName evidence="3">GNAT family N-acetyltransferase</fullName>
    </recommendedName>
</protein>
<dbReference type="AlphaFoldDB" id="A0A7X0DCE3"/>
<evidence type="ECO:0000313" key="1">
    <source>
        <dbReference type="EMBL" id="MBB6179808.1"/>
    </source>
</evidence>
<name>A0A7X0DCE3_9HYPH</name>
<keyword evidence="2" id="KW-1185">Reference proteome</keyword>
<dbReference type="EMBL" id="JACHEJ010000003">
    <property type="protein sequence ID" value="MBB6179808.1"/>
    <property type="molecule type" value="Genomic_DNA"/>
</dbReference>
<reference evidence="1 2" key="1">
    <citation type="submission" date="2020-08" db="EMBL/GenBank/DDBJ databases">
        <title>Genomic Encyclopedia of Type Strains, Phase IV (KMG-IV): sequencing the most valuable type-strain genomes for metagenomic binning, comparative biology and taxonomic classification.</title>
        <authorList>
            <person name="Goeker M."/>
        </authorList>
    </citation>
    <scope>NUCLEOTIDE SEQUENCE [LARGE SCALE GENOMIC DNA]</scope>
    <source>
        <strain evidence="1 2">DSM 102134</strain>
    </source>
</reference>
<sequence>MPKDCEIGFLEADDVARAFAVMQVVMPSLSFETWKRLLATDSLRRQWAVARDRRGYIRGLVRIQPTSQGQVARILDVPIFATVSLLDHDGISRQLLDFAKKCAWEEGCEAIRFWNSAPETPEQLELPEATDPPVSLFYDLRTDRQWPEPYDTRPVKT</sequence>
<evidence type="ECO:0008006" key="3">
    <source>
        <dbReference type="Google" id="ProtNLM"/>
    </source>
</evidence>
<organism evidence="1 2">
    <name type="scientific">Pseudorhizobium flavum</name>
    <dbReference type="NCBI Taxonomy" id="1335061"/>
    <lineage>
        <taxon>Bacteria</taxon>
        <taxon>Pseudomonadati</taxon>
        <taxon>Pseudomonadota</taxon>
        <taxon>Alphaproteobacteria</taxon>
        <taxon>Hyphomicrobiales</taxon>
        <taxon>Rhizobiaceae</taxon>
        <taxon>Rhizobium/Agrobacterium group</taxon>
        <taxon>Pseudorhizobium</taxon>
    </lineage>
</organism>
<accession>A0A7X0DCE3</accession>